<dbReference type="Pfam" id="PF13191">
    <property type="entry name" value="AAA_16"/>
    <property type="match status" value="1"/>
</dbReference>
<evidence type="ECO:0000256" key="3">
    <source>
        <dbReference type="ARBA" id="ARBA00023125"/>
    </source>
</evidence>
<dbReference type="EMBL" id="QWLA01000014">
    <property type="protein sequence ID" value="RIH87970.1"/>
    <property type="molecule type" value="Genomic_DNA"/>
</dbReference>
<dbReference type="Pfam" id="PF13181">
    <property type="entry name" value="TPR_8"/>
    <property type="match status" value="1"/>
</dbReference>
<dbReference type="InterPro" id="IPR036388">
    <property type="entry name" value="WH-like_DNA-bd_sf"/>
</dbReference>
<dbReference type="SUPFAM" id="SSF52540">
    <property type="entry name" value="P-loop containing nucleoside triphosphate hydrolases"/>
    <property type="match status" value="1"/>
</dbReference>
<evidence type="ECO:0000256" key="2">
    <source>
        <dbReference type="ARBA" id="ARBA00022840"/>
    </source>
</evidence>
<proteinExistence type="predicted"/>
<dbReference type="PANTHER" id="PTHR16305">
    <property type="entry name" value="TESTICULAR SOLUBLE ADENYLYL CYCLASE"/>
    <property type="match status" value="1"/>
</dbReference>
<dbReference type="InterPro" id="IPR019734">
    <property type="entry name" value="TPR_rpt"/>
</dbReference>
<accession>A0A399EWG9</accession>
<dbReference type="GO" id="GO:0003677">
    <property type="term" value="F:DNA binding"/>
    <property type="evidence" value="ECO:0007669"/>
    <property type="project" value="UniProtKB-KW"/>
</dbReference>
<dbReference type="GO" id="GO:0004016">
    <property type="term" value="F:adenylate cyclase activity"/>
    <property type="evidence" value="ECO:0007669"/>
    <property type="project" value="TreeGrafter"/>
</dbReference>
<name>A0A399EWG9_9DEIN</name>
<evidence type="ECO:0000313" key="6">
    <source>
        <dbReference type="EMBL" id="RIH87970.1"/>
    </source>
</evidence>
<dbReference type="SMART" id="SM00028">
    <property type="entry name" value="TPR"/>
    <property type="match status" value="3"/>
</dbReference>
<dbReference type="GO" id="GO:0005737">
    <property type="term" value="C:cytoplasm"/>
    <property type="evidence" value="ECO:0007669"/>
    <property type="project" value="TreeGrafter"/>
</dbReference>
<dbReference type="Gene3D" id="1.25.40.10">
    <property type="entry name" value="Tetratricopeptide repeat domain"/>
    <property type="match status" value="3"/>
</dbReference>
<evidence type="ECO:0000259" key="5">
    <source>
        <dbReference type="SMART" id="SM00862"/>
    </source>
</evidence>
<evidence type="ECO:0000256" key="1">
    <source>
        <dbReference type="ARBA" id="ARBA00022741"/>
    </source>
</evidence>
<dbReference type="SUPFAM" id="SSF48452">
    <property type="entry name" value="TPR-like"/>
    <property type="match status" value="2"/>
</dbReference>
<dbReference type="InterPro" id="IPR041664">
    <property type="entry name" value="AAA_16"/>
</dbReference>
<dbReference type="Proteomes" id="UP000265341">
    <property type="component" value="Unassembled WGS sequence"/>
</dbReference>
<feature type="region of interest" description="Disordered" evidence="4">
    <location>
        <begin position="820"/>
        <end position="842"/>
    </location>
</feature>
<dbReference type="GO" id="GO:0005524">
    <property type="term" value="F:ATP binding"/>
    <property type="evidence" value="ECO:0007669"/>
    <property type="project" value="UniProtKB-KW"/>
</dbReference>
<organism evidence="6 7">
    <name type="scientific">Calidithermus roseus</name>
    <dbReference type="NCBI Taxonomy" id="1644118"/>
    <lineage>
        <taxon>Bacteria</taxon>
        <taxon>Thermotogati</taxon>
        <taxon>Deinococcota</taxon>
        <taxon>Deinococci</taxon>
        <taxon>Thermales</taxon>
        <taxon>Thermaceae</taxon>
        <taxon>Calidithermus</taxon>
    </lineage>
</organism>
<dbReference type="PANTHER" id="PTHR16305:SF28">
    <property type="entry name" value="GUANYLATE CYCLASE DOMAIN-CONTAINING PROTEIN"/>
    <property type="match status" value="1"/>
</dbReference>
<dbReference type="Gene3D" id="1.10.10.10">
    <property type="entry name" value="Winged helix-like DNA-binding domain superfamily/Winged helix DNA-binding domain"/>
    <property type="match status" value="1"/>
</dbReference>
<evidence type="ECO:0000256" key="4">
    <source>
        <dbReference type="SAM" id="MobiDB-lite"/>
    </source>
</evidence>
<reference evidence="6 7" key="1">
    <citation type="submission" date="2018-08" db="EMBL/GenBank/DDBJ databases">
        <title>Meiothermus roseus NBRC 110900 genome sequencing project.</title>
        <authorList>
            <person name="Da Costa M.S."/>
            <person name="Albuquerque L."/>
            <person name="Raposo P."/>
            <person name="Froufe H.J.C."/>
            <person name="Barroso C.S."/>
            <person name="Egas C."/>
        </authorList>
    </citation>
    <scope>NUCLEOTIDE SEQUENCE [LARGE SCALE GENOMIC DNA]</scope>
    <source>
        <strain evidence="6 7">NBRC 110900</strain>
    </source>
</reference>
<dbReference type="InterPro" id="IPR011990">
    <property type="entry name" value="TPR-like_helical_dom_sf"/>
</dbReference>
<dbReference type="OrthoDB" id="32799at2"/>
<dbReference type="SMART" id="SM00862">
    <property type="entry name" value="Trans_reg_C"/>
    <property type="match status" value="1"/>
</dbReference>
<keyword evidence="7" id="KW-1185">Reference proteome</keyword>
<protein>
    <submittedName>
        <fullName evidence="6">AAA ATPase domain protein</fullName>
    </submittedName>
</protein>
<keyword evidence="2" id="KW-0067">ATP-binding</keyword>
<feature type="domain" description="OmpR/PhoB-type" evidence="5">
    <location>
        <begin position="858"/>
        <end position="931"/>
    </location>
</feature>
<dbReference type="InterPro" id="IPR001867">
    <property type="entry name" value="OmpR/PhoB-type_DNA-bd"/>
</dbReference>
<dbReference type="AlphaFoldDB" id="A0A399EWG9"/>
<comment type="caution">
    <text evidence="6">The sequence shown here is derived from an EMBL/GenBank/DDBJ whole genome shotgun (WGS) entry which is preliminary data.</text>
</comment>
<dbReference type="GO" id="GO:0000160">
    <property type="term" value="P:phosphorelay signal transduction system"/>
    <property type="evidence" value="ECO:0007669"/>
    <property type="project" value="InterPro"/>
</dbReference>
<evidence type="ECO:0000313" key="7">
    <source>
        <dbReference type="Proteomes" id="UP000265341"/>
    </source>
</evidence>
<keyword evidence="1" id="KW-0547">Nucleotide-binding</keyword>
<keyword evidence="3" id="KW-0238">DNA-binding</keyword>
<sequence length="1053" mass="115702">MAKGSSPGPSALSRVRERLKPVLSRRAGLALGVWGEPGIGKTYTVRELLWETSCRSFSLHATTPLPALVHELGESPRSTPFPLWAQALLERLERGEHLENEKAASALSALLAARAPVVLHLEDLHEAPAQRLELVQTMARMVSRSRGTALLVTSRVLPPEPFRALRIEPLSFEHSKSLLEAELESSLPSEAVLWIYEQAQGNPLFTLEYLRHLARQGFLWNDGSRWHWRTPLKGETPVTVEALIEQALKEAARGGLEAVIAAKAVLPLGVEEAFWAQVAEVSPESLEHEKRRLEGSGVLRNGEFVHPLYREVTLQSLEPGQSQHLARRALKTLERALPEAEALVRLVEAAGLSPQESQEWLERAAARSEAGGEAVKAARLRAAAVAYAADKALPSLEAARALRSFDPGEAIRLAEQAVAANPGQTEAVHLLAELLTIRGRMAEVDAVLTYLPPDERQGPGWASRLLILRALVGDFTGALEVWRDNPSLHSIPDPEVLYQASFAHSATGDPKTGLEIATRALELPGLTLEQRAKLFSTRAGACYYMGDYSQADAYFAQALGLARESGLPKPIAHISFNRAYTLGLLTRYAEMQASLEEAIRAYSELGELKRYAHAKVLVAQLYMGFAEYPRAEEALLESRDLLLQMDPSESLVDCEKTLSRLYWLWRPPYGKVLALKHAYASLEAARKLRSPRNLINGLIPAAHAETWQGRPERGLELAQEALTLAEQLGQPWFRLSANLALADALEGLGQPDEALEVYRQAEAAALNLKLMVEADTIGLEVDRLTGNSRRAAERIARLGALGLKQPIEFAQRYFPELFKAETAPSPTPDTSSNPEKRIEGHPPGALQLRVLGPLHFAGAPVRGRKRRELLALLLEARLAGRSEVGRLELLDALYPGEDEGKAASSLKELIHSVRSTLGTLSITTTPTGYALGEAVSSDVEEFLRTGDSGLWRGAYLEGLSPLSSFNEGVRETVHLTLRLGIEALLETDPKEAVRLGRILLEAEPYDTGALRLTLEALRRAQNHKGLNRLYEEARERMQEVGESLPPSWQSFLG</sequence>
<gene>
    <name evidence="6" type="ORF">Mrose_01037</name>
</gene>
<dbReference type="GO" id="GO:0006355">
    <property type="term" value="P:regulation of DNA-templated transcription"/>
    <property type="evidence" value="ECO:0007669"/>
    <property type="project" value="InterPro"/>
</dbReference>
<dbReference type="InterPro" id="IPR027417">
    <property type="entry name" value="P-loop_NTPase"/>
</dbReference>